<evidence type="ECO:0000259" key="1">
    <source>
        <dbReference type="Pfam" id="PF01261"/>
    </source>
</evidence>
<feature type="domain" description="Xylose isomerase-like TIM barrel" evidence="1">
    <location>
        <begin position="30"/>
        <end position="271"/>
    </location>
</feature>
<dbReference type="InterPro" id="IPR050312">
    <property type="entry name" value="IolE/XylAMocC-like"/>
</dbReference>
<comment type="caution">
    <text evidence="2">The sequence shown here is derived from an EMBL/GenBank/DDBJ whole genome shotgun (WGS) entry which is preliminary data.</text>
</comment>
<sequence>MNLPSLRTGLHSWSYRKLLDSGELDVYGFLDDAARIGFKDIELMTGQAGTVSPHIGSEDLPNLKKIVEYAHSKDLRIHTLSTYNDFSITIAEDWRQANIRYILEWISKAAALKVPNLRFLTGYIYDKDPLEKLEQLVIEATKRCAAKAEEFGINLALENHSSVFLYADEILSLIEETGSSRLTTCPDPTNGFNISQESDPQELERMYENLRRLAPKATCAHLKIFGIEHGKLIGYDLDRVISIFLDSGYNGPIMFETTDEDFESEIIAEAKSIVDRSIQRLSALA</sequence>
<keyword evidence="3" id="KW-1185">Reference proteome</keyword>
<organism evidence="2 3">
    <name type="scientific">Pelagicoccus mobilis</name>
    <dbReference type="NCBI Taxonomy" id="415221"/>
    <lineage>
        <taxon>Bacteria</taxon>
        <taxon>Pseudomonadati</taxon>
        <taxon>Verrucomicrobiota</taxon>
        <taxon>Opitutia</taxon>
        <taxon>Puniceicoccales</taxon>
        <taxon>Pelagicoccaceae</taxon>
        <taxon>Pelagicoccus</taxon>
    </lineage>
</organism>
<dbReference type="PANTHER" id="PTHR12110:SF53">
    <property type="entry name" value="BLR5974 PROTEIN"/>
    <property type="match status" value="1"/>
</dbReference>
<proteinExistence type="predicted"/>
<dbReference type="Gene3D" id="3.20.20.150">
    <property type="entry name" value="Divalent-metal-dependent TIM barrel enzymes"/>
    <property type="match status" value="1"/>
</dbReference>
<dbReference type="RefSeq" id="WP_200355884.1">
    <property type="nucleotide sequence ID" value="NZ_JAENIL010000021.1"/>
</dbReference>
<protein>
    <submittedName>
        <fullName evidence="2">Sugar phosphate isomerase/epimerase</fullName>
    </submittedName>
</protein>
<dbReference type="InterPro" id="IPR013022">
    <property type="entry name" value="Xyl_isomerase-like_TIM-brl"/>
</dbReference>
<name>A0A934VRN5_9BACT</name>
<gene>
    <name evidence="2" type="ORF">JIN87_12395</name>
</gene>
<reference evidence="2" key="1">
    <citation type="submission" date="2021-01" db="EMBL/GenBank/DDBJ databases">
        <title>Modified the classification status of verrucomicrobia.</title>
        <authorList>
            <person name="Feng X."/>
        </authorList>
    </citation>
    <scope>NUCLEOTIDE SEQUENCE</scope>
    <source>
        <strain evidence="2">KCTC 13126</strain>
    </source>
</reference>
<evidence type="ECO:0000313" key="2">
    <source>
        <dbReference type="EMBL" id="MBK1877669.1"/>
    </source>
</evidence>
<dbReference type="InterPro" id="IPR036237">
    <property type="entry name" value="Xyl_isomerase-like_sf"/>
</dbReference>
<dbReference type="EMBL" id="JAENIL010000021">
    <property type="protein sequence ID" value="MBK1877669.1"/>
    <property type="molecule type" value="Genomic_DNA"/>
</dbReference>
<keyword evidence="2" id="KW-0413">Isomerase</keyword>
<dbReference type="Pfam" id="PF01261">
    <property type="entry name" value="AP_endonuc_2"/>
    <property type="match status" value="1"/>
</dbReference>
<dbReference type="PANTHER" id="PTHR12110">
    <property type="entry name" value="HYDROXYPYRUVATE ISOMERASE"/>
    <property type="match status" value="1"/>
</dbReference>
<dbReference type="SUPFAM" id="SSF51658">
    <property type="entry name" value="Xylose isomerase-like"/>
    <property type="match status" value="1"/>
</dbReference>
<accession>A0A934VRN5</accession>
<dbReference type="AlphaFoldDB" id="A0A934VRN5"/>
<dbReference type="Proteomes" id="UP000617628">
    <property type="component" value="Unassembled WGS sequence"/>
</dbReference>
<evidence type="ECO:0000313" key="3">
    <source>
        <dbReference type="Proteomes" id="UP000617628"/>
    </source>
</evidence>
<dbReference type="GO" id="GO:0016853">
    <property type="term" value="F:isomerase activity"/>
    <property type="evidence" value="ECO:0007669"/>
    <property type="project" value="UniProtKB-KW"/>
</dbReference>